<comment type="caution">
    <text evidence="2">The sequence shown here is derived from an EMBL/GenBank/DDBJ whole genome shotgun (WGS) entry which is preliminary data.</text>
</comment>
<dbReference type="Proteomes" id="UP000603453">
    <property type="component" value="Unassembled WGS sequence"/>
</dbReference>
<evidence type="ECO:0000313" key="3">
    <source>
        <dbReference type="Proteomes" id="UP000603453"/>
    </source>
</evidence>
<feature type="compositionally biased region" description="Low complexity" evidence="1">
    <location>
        <begin position="59"/>
        <end position="74"/>
    </location>
</feature>
<name>A0A8H7US84_9FUNG</name>
<feature type="region of interest" description="Disordered" evidence="1">
    <location>
        <begin position="27"/>
        <end position="98"/>
    </location>
</feature>
<reference evidence="2" key="1">
    <citation type="submission" date="2020-12" db="EMBL/GenBank/DDBJ databases">
        <title>Metabolic potential, ecology and presence of endohyphal bacteria is reflected in genomic diversity of Mucoromycotina.</title>
        <authorList>
            <person name="Muszewska A."/>
            <person name="Okrasinska A."/>
            <person name="Steczkiewicz K."/>
            <person name="Drgas O."/>
            <person name="Orlowska M."/>
            <person name="Perlinska-Lenart U."/>
            <person name="Aleksandrzak-Piekarczyk T."/>
            <person name="Szatraj K."/>
            <person name="Zielenkiewicz U."/>
            <person name="Pilsyk S."/>
            <person name="Malc E."/>
            <person name="Mieczkowski P."/>
            <person name="Kruszewska J.S."/>
            <person name="Biernat P."/>
            <person name="Pawlowska J."/>
        </authorList>
    </citation>
    <scope>NUCLEOTIDE SEQUENCE</scope>
    <source>
        <strain evidence="2">WA0000017839</strain>
    </source>
</reference>
<feature type="compositionally biased region" description="Polar residues" evidence="1">
    <location>
        <begin position="48"/>
        <end position="58"/>
    </location>
</feature>
<organism evidence="2 3">
    <name type="scientific">Mucor saturninus</name>
    <dbReference type="NCBI Taxonomy" id="64648"/>
    <lineage>
        <taxon>Eukaryota</taxon>
        <taxon>Fungi</taxon>
        <taxon>Fungi incertae sedis</taxon>
        <taxon>Mucoromycota</taxon>
        <taxon>Mucoromycotina</taxon>
        <taxon>Mucoromycetes</taxon>
        <taxon>Mucorales</taxon>
        <taxon>Mucorineae</taxon>
        <taxon>Mucoraceae</taxon>
        <taxon>Mucor</taxon>
    </lineage>
</organism>
<gene>
    <name evidence="2" type="ORF">INT47_011676</name>
</gene>
<accession>A0A8H7US84</accession>
<dbReference type="EMBL" id="JAEPRD010000222">
    <property type="protein sequence ID" value="KAG2193655.1"/>
    <property type="molecule type" value="Genomic_DNA"/>
</dbReference>
<dbReference type="AlphaFoldDB" id="A0A8H7US84"/>
<evidence type="ECO:0000313" key="2">
    <source>
        <dbReference type="EMBL" id="KAG2193655.1"/>
    </source>
</evidence>
<keyword evidence="3" id="KW-1185">Reference proteome</keyword>
<proteinExistence type="predicted"/>
<sequence>MIRTNKKQANFISSDTIKELVVNEAEAAVQTSPHPAHLPPQTCPSPPQETFSNASPTLASASHSSEACISSNNSPQPSVQHQEKQAGKQTNTDANTEE</sequence>
<feature type="compositionally biased region" description="Pro residues" evidence="1">
    <location>
        <begin position="36"/>
        <end position="47"/>
    </location>
</feature>
<protein>
    <submittedName>
        <fullName evidence="2">Uncharacterized protein</fullName>
    </submittedName>
</protein>
<feature type="compositionally biased region" description="Polar residues" evidence="1">
    <location>
        <begin position="87"/>
        <end position="98"/>
    </location>
</feature>
<evidence type="ECO:0000256" key="1">
    <source>
        <dbReference type="SAM" id="MobiDB-lite"/>
    </source>
</evidence>